<organism evidence="1 2">
    <name type="scientific">Saccharopolyspora erythraea</name>
    <name type="common">Streptomyces erythraeus</name>
    <dbReference type="NCBI Taxonomy" id="1836"/>
    <lineage>
        <taxon>Bacteria</taxon>
        <taxon>Bacillati</taxon>
        <taxon>Actinomycetota</taxon>
        <taxon>Actinomycetes</taxon>
        <taxon>Pseudonocardiales</taxon>
        <taxon>Pseudonocardiaceae</taxon>
        <taxon>Saccharopolyspora</taxon>
    </lineage>
</organism>
<gene>
    <name evidence="1" type="ORF">GCM10009533_22300</name>
</gene>
<dbReference type="EMBL" id="BAAAGS010000011">
    <property type="protein sequence ID" value="GAA0522630.1"/>
    <property type="molecule type" value="Genomic_DNA"/>
</dbReference>
<reference evidence="1 2" key="1">
    <citation type="journal article" date="2019" name="Int. J. Syst. Evol. Microbiol.">
        <title>The Global Catalogue of Microorganisms (GCM) 10K type strain sequencing project: providing services to taxonomists for standard genome sequencing and annotation.</title>
        <authorList>
            <consortium name="The Broad Institute Genomics Platform"/>
            <consortium name="The Broad Institute Genome Sequencing Center for Infectious Disease"/>
            <person name="Wu L."/>
            <person name="Ma J."/>
        </authorList>
    </citation>
    <scope>NUCLEOTIDE SEQUENCE [LARGE SCALE GENOMIC DNA]</scope>
    <source>
        <strain evidence="1 2">JCM 10303</strain>
    </source>
</reference>
<keyword evidence="2" id="KW-1185">Reference proteome</keyword>
<accession>A0ABN1CNK1</accession>
<comment type="caution">
    <text evidence="1">The sequence shown here is derived from an EMBL/GenBank/DDBJ whole genome shotgun (WGS) entry which is preliminary data.</text>
</comment>
<protein>
    <submittedName>
        <fullName evidence="1">Uncharacterized protein</fullName>
    </submittedName>
</protein>
<evidence type="ECO:0000313" key="2">
    <source>
        <dbReference type="Proteomes" id="UP001500729"/>
    </source>
</evidence>
<evidence type="ECO:0000313" key="1">
    <source>
        <dbReference type="EMBL" id="GAA0522630.1"/>
    </source>
</evidence>
<sequence>MNLRQALAALAADWDGVRARLAPGDYTHLVALVVEFSTETSPDVAADIAEDIAVLLTDALPAEHPVRRELSAPESRFSTGAEADWGDLGATLHGCLLSGPGPKVPSQVLEAEAVGEAEVRARGVATDDPGLIRLEHQDGDRWPAFQFGPSGQPLQVVRTVNRLLDATDDPWGAADWWLGENAWLDGVPARLLGQVADQVLIDAARAGFSEV</sequence>
<name>A0ABN1CNK1_SACER</name>
<dbReference type="Proteomes" id="UP001500729">
    <property type="component" value="Unassembled WGS sequence"/>
</dbReference>
<dbReference type="RefSeq" id="WP_009945315.1">
    <property type="nucleotide sequence ID" value="NZ_BAAAGS010000011.1"/>
</dbReference>
<proteinExistence type="predicted"/>